<dbReference type="STRING" id="287986.DV20_14990"/>
<sequence length="75" mass="8434">MGFFIGIGAVLAVVLVIALVMDRSDRKRGVKRGMLTPRGRRPRIGDAQWMGSDLRHYEPRVRGEEGRAPREDDVS</sequence>
<dbReference type="RefSeq" id="WP_043780470.1">
    <property type="nucleotide sequence ID" value="NZ_JMQI01000028.1"/>
</dbReference>
<evidence type="ECO:0000313" key="1">
    <source>
        <dbReference type="EMBL" id="KDN21195.1"/>
    </source>
</evidence>
<proteinExistence type="predicted"/>
<dbReference type="Proteomes" id="UP000027345">
    <property type="component" value="Unassembled WGS sequence"/>
</dbReference>
<dbReference type="AlphaFoldDB" id="A0A066U2A6"/>
<comment type="caution">
    <text evidence="1">The sequence shown here is derived from an EMBL/GenBank/DDBJ whole genome shotgun (WGS) entry which is preliminary data.</text>
</comment>
<protein>
    <submittedName>
        <fullName evidence="1">Uncharacterized protein</fullName>
    </submittedName>
</protein>
<organism evidence="1 2">
    <name type="scientific">Amycolatopsis rifamycinica</name>
    <dbReference type="NCBI Taxonomy" id="287986"/>
    <lineage>
        <taxon>Bacteria</taxon>
        <taxon>Bacillati</taxon>
        <taxon>Actinomycetota</taxon>
        <taxon>Actinomycetes</taxon>
        <taxon>Pseudonocardiales</taxon>
        <taxon>Pseudonocardiaceae</taxon>
        <taxon>Amycolatopsis</taxon>
    </lineage>
</organism>
<name>A0A066U2A6_9PSEU</name>
<reference evidence="1 2" key="1">
    <citation type="submission" date="2014-05" db="EMBL/GenBank/DDBJ databases">
        <title>Draft genome sequence of Amycolatopsis rifamycinica DSM 46095.</title>
        <authorList>
            <person name="Lal R."/>
            <person name="Saxena A."/>
            <person name="Kumari R."/>
            <person name="Mukherjee U."/>
            <person name="Singh P."/>
            <person name="Sangwan N."/>
            <person name="Mahato N.K."/>
        </authorList>
    </citation>
    <scope>NUCLEOTIDE SEQUENCE [LARGE SCALE GENOMIC DNA]</scope>
    <source>
        <strain evidence="1 2">DSM 46095</strain>
    </source>
</reference>
<gene>
    <name evidence="1" type="ORF">DV20_14990</name>
</gene>
<dbReference type="OrthoDB" id="3633012at2"/>
<accession>A0A066U2A6</accession>
<evidence type="ECO:0000313" key="2">
    <source>
        <dbReference type="Proteomes" id="UP000027345"/>
    </source>
</evidence>
<dbReference type="EMBL" id="JMQI01000028">
    <property type="protein sequence ID" value="KDN21195.1"/>
    <property type="molecule type" value="Genomic_DNA"/>
</dbReference>
<keyword evidence="2" id="KW-1185">Reference proteome</keyword>